<keyword evidence="3" id="KW-0732">Signal</keyword>
<dbReference type="RefSeq" id="WP_213237301.1">
    <property type="nucleotide sequence ID" value="NZ_JAHBCL010000020.1"/>
</dbReference>
<keyword evidence="6" id="KW-1185">Reference proteome</keyword>
<name>A0ABS5PQU4_9FIRM</name>
<dbReference type="InterPro" id="IPR006143">
    <property type="entry name" value="RND_pump_MFP"/>
</dbReference>
<evidence type="ECO:0000256" key="2">
    <source>
        <dbReference type="SAM" id="Coils"/>
    </source>
</evidence>
<feature type="domain" description="YknX-like C-terminal permuted SH3-like" evidence="4">
    <location>
        <begin position="294"/>
        <end position="358"/>
    </location>
</feature>
<evidence type="ECO:0000313" key="5">
    <source>
        <dbReference type="EMBL" id="MBS7527441.1"/>
    </source>
</evidence>
<organism evidence="5 6">
    <name type="scientific">Fusibacter paucivorans</name>
    <dbReference type="NCBI Taxonomy" id="76009"/>
    <lineage>
        <taxon>Bacteria</taxon>
        <taxon>Bacillati</taxon>
        <taxon>Bacillota</taxon>
        <taxon>Clostridia</taxon>
        <taxon>Eubacteriales</taxon>
        <taxon>Eubacteriales Family XII. Incertae Sedis</taxon>
        <taxon>Fusibacter</taxon>
    </lineage>
</organism>
<dbReference type="Gene3D" id="2.40.30.170">
    <property type="match status" value="1"/>
</dbReference>
<dbReference type="PANTHER" id="PTHR30469:SF20">
    <property type="entry name" value="EFFLUX RND TRANSPORTER PERIPLASMIC ADAPTOR SUBUNIT"/>
    <property type="match status" value="1"/>
</dbReference>
<evidence type="ECO:0000256" key="1">
    <source>
        <dbReference type="ARBA" id="ARBA00009477"/>
    </source>
</evidence>
<keyword evidence="2" id="KW-0175">Coiled coil</keyword>
<dbReference type="InterPro" id="IPR058637">
    <property type="entry name" value="YknX-like_C"/>
</dbReference>
<dbReference type="PANTHER" id="PTHR30469">
    <property type="entry name" value="MULTIDRUG RESISTANCE PROTEIN MDTA"/>
    <property type="match status" value="1"/>
</dbReference>
<dbReference type="NCBIfam" id="TIGR01730">
    <property type="entry name" value="RND_mfp"/>
    <property type="match status" value="1"/>
</dbReference>
<comment type="caution">
    <text evidence="5">The sequence shown here is derived from an EMBL/GenBank/DDBJ whole genome shotgun (WGS) entry which is preliminary data.</text>
</comment>
<dbReference type="Pfam" id="PF25989">
    <property type="entry name" value="YknX_C"/>
    <property type="match status" value="1"/>
</dbReference>
<proteinExistence type="inferred from homology"/>
<evidence type="ECO:0000313" key="6">
    <source>
        <dbReference type="Proteomes" id="UP000746471"/>
    </source>
</evidence>
<dbReference type="Gene3D" id="2.40.420.20">
    <property type="match status" value="1"/>
</dbReference>
<dbReference type="Gene3D" id="2.40.50.100">
    <property type="match status" value="1"/>
</dbReference>
<dbReference type="Gene3D" id="1.10.287.470">
    <property type="entry name" value="Helix hairpin bin"/>
    <property type="match status" value="1"/>
</dbReference>
<comment type="similarity">
    <text evidence="1">Belongs to the membrane fusion protein (MFP) (TC 8.A.1) family.</text>
</comment>
<dbReference type="Proteomes" id="UP000746471">
    <property type="component" value="Unassembled WGS sequence"/>
</dbReference>
<dbReference type="PROSITE" id="PS51257">
    <property type="entry name" value="PROKAR_LIPOPROTEIN"/>
    <property type="match status" value="1"/>
</dbReference>
<feature type="signal peptide" evidence="3">
    <location>
        <begin position="1"/>
        <end position="19"/>
    </location>
</feature>
<dbReference type="EMBL" id="JAHBCL010000020">
    <property type="protein sequence ID" value="MBS7527441.1"/>
    <property type="molecule type" value="Genomic_DNA"/>
</dbReference>
<feature type="coiled-coil region" evidence="2">
    <location>
        <begin position="160"/>
        <end position="187"/>
    </location>
</feature>
<gene>
    <name evidence="5" type="ORF">KHM83_12220</name>
</gene>
<evidence type="ECO:0000256" key="3">
    <source>
        <dbReference type="SAM" id="SignalP"/>
    </source>
</evidence>
<protein>
    <submittedName>
        <fullName evidence="5">Efflux RND transporter periplasmic adaptor subunit</fullName>
    </submittedName>
</protein>
<accession>A0ABS5PQU4</accession>
<feature type="chain" id="PRO_5047487722" evidence="3">
    <location>
        <begin position="20"/>
        <end position="365"/>
    </location>
</feature>
<evidence type="ECO:0000259" key="4">
    <source>
        <dbReference type="Pfam" id="PF25989"/>
    </source>
</evidence>
<reference evidence="5 6" key="1">
    <citation type="submission" date="2021-05" db="EMBL/GenBank/DDBJ databases">
        <title>Fusibacter ferrireducens sp. nov., an anaerobic, sulfur- and Fe-reducing bacterium isolated from the mangrove sediment.</title>
        <authorList>
            <person name="Qiu D."/>
        </authorList>
    </citation>
    <scope>NUCLEOTIDE SEQUENCE [LARGE SCALE GENOMIC DNA]</scope>
    <source>
        <strain evidence="5 6">DSM 12116</strain>
    </source>
</reference>
<sequence length="365" mass="39729">MKRHKIWLSCIGLSLLLLAGCGRESASEDVSRVKTVETQAVATSITEEQMVYYGYVESGSMTKLSFKSAGVLEALYVEKGDYVEKGEALAALDDSDYNIQLLAAQAGVQSIYATLNKATQAYNDAKSDYEDYEKLFAAGSISQAALEKAKLNFNVSEQDLNAAREGYQQAQHNLEALSKSVNELKMTASIEGVVVETLYEANEAVAAGYPVIVIRSEDSVFKASVAQRDLKHLSIGQPVTMRFTSETYEGEITAIGNTPDTATHTYEIEVSINGDVPLGSVGEGTFVIDSYKGIKIPMEAVIKGDTDYVYTIRDGIAVKQSISIEKRIKNELIVSGLQDGDQLVVKGFNRLNDGDHVNILNEEAK</sequence>
<dbReference type="SUPFAM" id="SSF111369">
    <property type="entry name" value="HlyD-like secretion proteins"/>
    <property type="match status" value="1"/>
</dbReference>